<keyword evidence="1" id="KW-0472">Membrane</keyword>
<dbReference type="Proteomes" id="UP000001542">
    <property type="component" value="Unassembled WGS sequence"/>
</dbReference>
<keyword evidence="1" id="KW-1133">Transmembrane helix</keyword>
<dbReference type="VEuPathDB" id="TrichDB:TVAGG3_0556680"/>
<dbReference type="KEGG" id="tva:4771902"/>
<reference evidence="2" key="1">
    <citation type="submission" date="2006-10" db="EMBL/GenBank/DDBJ databases">
        <authorList>
            <person name="Amadeo P."/>
            <person name="Zhao Q."/>
            <person name="Wortman J."/>
            <person name="Fraser-Liggett C."/>
            <person name="Carlton J."/>
        </authorList>
    </citation>
    <scope>NUCLEOTIDE SEQUENCE</scope>
    <source>
        <strain evidence="2">G3</strain>
    </source>
</reference>
<protein>
    <submittedName>
        <fullName evidence="2">Uncharacterized protein</fullName>
    </submittedName>
</protein>
<accession>A2E0B5</accession>
<proteinExistence type="predicted"/>
<dbReference type="InParanoid" id="A2E0B5"/>
<feature type="transmembrane region" description="Helical" evidence="1">
    <location>
        <begin position="249"/>
        <end position="270"/>
    </location>
</feature>
<evidence type="ECO:0000313" key="2">
    <source>
        <dbReference type="EMBL" id="EAY13915.1"/>
    </source>
</evidence>
<evidence type="ECO:0000313" key="3">
    <source>
        <dbReference type="Proteomes" id="UP000001542"/>
    </source>
</evidence>
<gene>
    <name evidence="2" type="ORF">TVAG_028680</name>
</gene>
<reference evidence="2" key="2">
    <citation type="journal article" date="2007" name="Science">
        <title>Draft genome sequence of the sexually transmitted pathogen Trichomonas vaginalis.</title>
        <authorList>
            <person name="Carlton J.M."/>
            <person name="Hirt R.P."/>
            <person name="Silva J.C."/>
            <person name="Delcher A.L."/>
            <person name="Schatz M."/>
            <person name="Zhao Q."/>
            <person name="Wortman J.R."/>
            <person name="Bidwell S.L."/>
            <person name="Alsmark U.C.M."/>
            <person name="Besteiro S."/>
            <person name="Sicheritz-Ponten T."/>
            <person name="Noel C.J."/>
            <person name="Dacks J.B."/>
            <person name="Foster P.G."/>
            <person name="Simillion C."/>
            <person name="Van de Peer Y."/>
            <person name="Miranda-Saavedra D."/>
            <person name="Barton G.J."/>
            <person name="Westrop G.D."/>
            <person name="Mueller S."/>
            <person name="Dessi D."/>
            <person name="Fiori P.L."/>
            <person name="Ren Q."/>
            <person name="Paulsen I."/>
            <person name="Zhang H."/>
            <person name="Bastida-Corcuera F.D."/>
            <person name="Simoes-Barbosa A."/>
            <person name="Brown M.T."/>
            <person name="Hayes R.D."/>
            <person name="Mukherjee M."/>
            <person name="Okumura C.Y."/>
            <person name="Schneider R."/>
            <person name="Smith A.J."/>
            <person name="Vanacova S."/>
            <person name="Villalvazo M."/>
            <person name="Haas B.J."/>
            <person name="Pertea M."/>
            <person name="Feldblyum T.V."/>
            <person name="Utterback T.R."/>
            <person name="Shu C.L."/>
            <person name="Osoegawa K."/>
            <person name="de Jong P.J."/>
            <person name="Hrdy I."/>
            <person name="Horvathova L."/>
            <person name="Zubacova Z."/>
            <person name="Dolezal P."/>
            <person name="Malik S.B."/>
            <person name="Logsdon J.M. Jr."/>
            <person name="Henze K."/>
            <person name="Gupta A."/>
            <person name="Wang C.C."/>
            <person name="Dunne R.L."/>
            <person name="Upcroft J.A."/>
            <person name="Upcroft P."/>
            <person name="White O."/>
            <person name="Salzberg S.L."/>
            <person name="Tang P."/>
            <person name="Chiu C.-H."/>
            <person name="Lee Y.-S."/>
            <person name="Embley T.M."/>
            <person name="Coombs G.H."/>
            <person name="Mottram J.C."/>
            <person name="Tachezy J."/>
            <person name="Fraser-Liggett C.M."/>
            <person name="Johnson P.J."/>
        </authorList>
    </citation>
    <scope>NUCLEOTIDE SEQUENCE [LARGE SCALE GENOMIC DNA]</scope>
    <source>
        <strain evidence="2">G3</strain>
    </source>
</reference>
<sequence length="308" mass="35142">MYRRQFTFEAILIFAFSNAMLFCELYSARMKHRNRMLKEIINSINIELDPTIVPDGQMVIYHTNKIKYTSITDSMFDVSINCGMIIRKEKHKVDEDGYEMISNVALLTHDIEAGNFTLSGLKYIGGVYKLSKNTISNQWIEFWRPKYLTVIGQKRGDKIIQFTKSGIRIGAAIERYADSNTIHSILSEKDAMTTYITWALRIILLIGILNANINGGLIGCTPYFVILAEAVLIQPIFNDGYFMSDSLWVLYFYSTIISMSSFFTSHLYPLNVDNCKSLITCHLLVAVVEYIWLGIQILGTVCLRLGLV</sequence>
<keyword evidence="1" id="KW-0812">Transmembrane</keyword>
<keyword evidence="3" id="KW-1185">Reference proteome</keyword>
<dbReference type="VEuPathDB" id="TrichDB:TVAG_028680"/>
<feature type="transmembrane region" description="Helical" evidence="1">
    <location>
        <begin position="6"/>
        <end position="28"/>
    </location>
</feature>
<evidence type="ECO:0000256" key="1">
    <source>
        <dbReference type="SAM" id="Phobius"/>
    </source>
</evidence>
<organism evidence="2 3">
    <name type="scientific">Trichomonas vaginalis (strain ATCC PRA-98 / G3)</name>
    <dbReference type="NCBI Taxonomy" id="412133"/>
    <lineage>
        <taxon>Eukaryota</taxon>
        <taxon>Metamonada</taxon>
        <taxon>Parabasalia</taxon>
        <taxon>Trichomonadida</taxon>
        <taxon>Trichomonadidae</taxon>
        <taxon>Trichomonas</taxon>
    </lineage>
</organism>
<dbReference type="RefSeq" id="XP_001326138.1">
    <property type="nucleotide sequence ID" value="XM_001326103.1"/>
</dbReference>
<name>A2E0B5_TRIV3</name>
<dbReference type="AlphaFoldDB" id="A2E0B5"/>
<feature type="transmembrane region" description="Helical" evidence="1">
    <location>
        <begin position="216"/>
        <end position="237"/>
    </location>
</feature>
<dbReference type="EMBL" id="DS113278">
    <property type="protein sequence ID" value="EAY13915.1"/>
    <property type="molecule type" value="Genomic_DNA"/>
</dbReference>